<dbReference type="Proteomes" id="UP000799537">
    <property type="component" value="Unassembled WGS sequence"/>
</dbReference>
<evidence type="ECO:0000256" key="2">
    <source>
        <dbReference type="SAM" id="MobiDB-lite"/>
    </source>
</evidence>
<reference evidence="4" key="1">
    <citation type="journal article" date="2020" name="Stud. Mycol.">
        <title>101 Dothideomycetes genomes: a test case for predicting lifestyles and emergence of pathogens.</title>
        <authorList>
            <person name="Haridas S."/>
            <person name="Albert R."/>
            <person name="Binder M."/>
            <person name="Bloem J."/>
            <person name="Labutti K."/>
            <person name="Salamov A."/>
            <person name="Andreopoulos B."/>
            <person name="Baker S."/>
            <person name="Barry K."/>
            <person name="Bills G."/>
            <person name="Bluhm B."/>
            <person name="Cannon C."/>
            <person name="Castanera R."/>
            <person name="Culley D."/>
            <person name="Daum C."/>
            <person name="Ezra D."/>
            <person name="Gonzalez J."/>
            <person name="Henrissat B."/>
            <person name="Kuo A."/>
            <person name="Liang C."/>
            <person name="Lipzen A."/>
            <person name="Lutzoni F."/>
            <person name="Magnuson J."/>
            <person name="Mondo S."/>
            <person name="Nolan M."/>
            <person name="Ohm R."/>
            <person name="Pangilinan J."/>
            <person name="Park H.-J."/>
            <person name="Ramirez L."/>
            <person name="Alfaro M."/>
            <person name="Sun H."/>
            <person name="Tritt A."/>
            <person name="Yoshinaga Y."/>
            <person name="Zwiers L.-H."/>
            <person name="Turgeon B."/>
            <person name="Goodwin S."/>
            <person name="Spatafora J."/>
            <person name="Crous P."/>
            <person name="Grigoriev I."/>
        </authorList>
    </citation>
    <scope>NUCLEOTIDE SEQUENCE</scope>
    <source>
        <strain evidence="4">ATCC 36951</strain>
    </source>
</reference>
<dbReference type="AlphaFoldDB" id="A0A6A6C9C4"/>
<dbReference type="EMBL" id="ML993608">
    <property type="protein sequence ID" value="KAF2163423.1"/>
    <property type="molecule type" value="Genomic_DNA"/>
</dbReference>
<feature type="compositionally biased region" description="Polar residues" evidence="2">
    <location>
        <begin position="1"/>
        <end position="19"/>
    </location>
</feature>
<dbReference type="PANTHER" id="PTHR43048:SF6">
    <property type="entry name" value="BLR8189 PROTEIN"/>
    <property type="match status" value="1"/>
</dbReference>
<evidence type="ECO:0000259" key="3">
    <source>
        <dbReference type="PROSITE" id="PS51819"/>
    </source>
</evidence>
<dbReference type="InterPro" id="IPR051785">
    <property type="entry name" value="MMCE/EMCE_epimerase"/>
</dbReference>
<dbReference type="Pfam" id="PF00903">
    <property type="entry name" value="Glyoxalase"/>
    <property type="match status" value="1"/>
</dbReference>
<dbReference type="GO" id="GO:0046491">
    <property type="term" value="P:L-methylmalonyl-CoA metabolic process"/>
    <property type="evidence" value="ECO:0007669"/>
    <property type="project" value="TreeGrafter"/>
</dbReference>
<evidence type="ECO:0000313" key="5">
    <source>
        <dbReference type="Proteomes" id="UP000799537"/>
    </source>
</evidence>
<dbReference type="RefSeq" id="XP_033664312.1">
    <property type="nucleotide sequence ID" value="XM_033807932.1"/>
</dbReference>
<feature type="region of interest" description="Disordered" evidence="2">
    <location>
        <begin position="1"/>
        <end position="20"/>
    </location>
</feature>
<evidence type="ECO:0000313" key="4">
    <source>
        <dbReference type="EMBL" id="KAF2163423.1"/>
    </source>
</evidence>
<evidence type="ECO:0000256" key="1">
    <source>
        <dbReference type="ARBA" id="ARBA00022723"/>
    </source>
</evidence>
<dbReference type="GeneID" id="54561204"/>
<dbReference type="GO" id="GO:0004493">
    <property type="term" value="F:methylmalonyl-CoA epimerase activity"/>
    <property type="evidence" value="ECO:0007669"/>
    <property type="project" value="TreeGrafter"/>
</dbReference>
<feature type="domain" description="VOC" evidence="3">
    <location>
        <begin position="15"/>
        <end position="160"/>
    </location>
</feature>
<protein>
    <recommendedName>
        <fullName evidence="3">VOC domain-containing protein</fullName>
    </recommendedName>
</protein>
<dbReference type="InterPro" id="IPR029068">
    <property type="entry name" value="Glyas_Bleomycin-R_OHBP_Dase"/>
</dbReference>
<accession>A0A6A6C9C4</accession>
<dbReference type="SUPFAM" id="SSF54593">
    <property type="entry name" value="Glyoxalase/Bleomycin resistance protein/Dihydroxybiphenyl dioxygenase"/>
    <property type="match status" value="1"/>
</dbReference>
<keyword evidence="1" id="KW-0479">Metal-binding</keyword>
<gene>
    <name evidence="4" type="ORF">M409DRAFT_26037</name>
</gene>
<dbReference type="InterPro" id="IPR004360">
    <property type="entry name" value="Glyas_Fos-R_dOase_dom"/>
</dbReference>
<dbReference type="PANTHER" id="PTHR43048">
    <property type="entry name" value="METHYLMALONYL-COA EPIMERASE"/>
    <property type="match status" value="1"/>
</dbReference>
<proteinExistence type="predicted"/>
<dbReference type="PROSITE" id="PS51819">
    <property type="entry name" value="VOC"/>
    <property type="match status" value="1"/>
</dbReference>
<dbReference type="Gene3D" id="3.10.180.10">
    <property type="entry name" value="2,3-Dihydroxybiphenyl 1,2-Dioxygenase, domain 1"/>
    <property type="match status" value="1"/>
</dbReference>
<dbReference type="InterPro" id="IPR037523">
    <property type="entry name" value="VOC_core"/>
</dbReference>
<dbReference type="GO" id="GO:0046872">
    <property type="term" value="F:metal ion binding"/>
    <property type="evidence" value="ECO:0007669"/>
    <property type="project" value="UniProtKB-KW"/>
</dbReference>
<sequence>MQTPSKHPYNNQNFNTNHIGVSVPPGTLEEVVEWYGKHLGFRRLTSSSHEMGPGGKIYGSTLRKAKVAYLTTGNGVGFEIFEFIDPPTKAVDMNEWSLEEQYQRGGMFHLAITVPDPDRVCKECCDDGATQIGETIEERNGEKLLYLRDPWGMIVELLSCSWEQMNANAW</sequence>
<organism evidence="4 5">
    <name type="scientific">Zasmidium cellare ATCC 36951</name>
    <dbReference type="NCBI Taxonomy" id="1080233"/>
    <lineage>
        <taxon>Eukaryota</taxon>
        <taxon>Fungi</taxon>
        <taxon>Dikarya</taxon>
        <taxon>Ascomycota</taxon>
        <taxon>Pezizomycotina</taxon>
        <taxon>Dothideomycetes</taxon>
        <taxon>Dothideomycetidae</taxon>
        <taxon>Mycosphaerellales</taxon>
        <taxon>Mycosphaerellaceae</taxon>
        <taxon>Zasmidium</taxon>
    </lineage>
</organism>
<keyword evidence="5" id="KW-1185">Reference proteome</keyword>
<name>A0A6A6C9C4_ZASCE</name>
<dbReference type="OrthoDB" id="16820at2759"/>